<gene>
    <name evidence="3" type="ORF">PACLA_8A032527</name>
</gene>
<feature type="coiled-coil region" evidence="1">
    <location>
        <begin position="160"/>
        <end position="201"/>
    </location>
</feature>
<dbReference type="AlphaFoldDB" id="A0A7D9J771"/>
<sequence>MDKVASNIPAVNGPTLPRCCGHRRSSSLPVPPAVQGTKLSNRKENADQQNGKEHEGINSVDLNGLVDTFNQISESLSRPAKILLEILDKKNGNVEHSNECEQGMGHDASDGLYFGERIETTLKQLNTIQGNLKHVLPHMETILKNYKTIKERTQSRDEMLKTLDKALRRSEGRSRALRDELQDLRDENKCLREKAQQNESILRFLNTDKTTDSGGDKRIKHNDKRSSINGLEQVNGQDSGDTLYARDDQKIKDLSAKLEHYQKVLCDYETQLQEVVLSNKELLLKINERESEVMNLNCELLKHQETLSVYEQGFKNLSTDNNQLDSVLRDERKRAAELSEKLDDAEGYISCITDKVASYEVELKYLRQELRKRDKK</sequence>
<proteinExistence type="predicted"/>
<evidence type="ECO:0000256" key="1">
    <source>
        <dbReference type="SAM" id="Coils"/>
    </source>
</evidence>
<evidence type="ECO:0000256" key="2">
    <source>
        <dbReference type="SAM" id="MobiDB-lite"/>
    </source>
</evidence>
<reference evidence="3" key="1">
    <citation type="submission" date="2020-04" db="EMBL/GenBank/DDBJ databases">
        <authorList>
            <person name="Alioto T."/>
            <person name="Alioto T."/>
            <person name="Gomez Garrido J."/>
        </authorList>
    </citation>
    <scope>NUCLEOTIDE SEQUENCE</scope>
    <source>
        <strain evidence="3">A484AB</strain>
    </source>
</reference>
<feature type="region of interest" description="Disordered" evidence="2">
    <location>
        <begin position="207"/>
        <end position="240"/>
    </location>
</feature>
<evidence type="ECO:0000313" key="3">
    <source>
        <dbReference type="EMBL" id="CAB4023304.1"/>
    </source>
</evidence>
<dbReference type="EMBL" id="CACRXK020012430">
    <property type="protein sequence ID" value="CAB4023304.1"/>
    <property type="molecule type" value="Genomic_DNA"/>
</dbReference>
<dbReference type="Proteomes" id="UP001152795">
    <property type="component" value="Unassembled WGS sequence"/>
</dbReference>
<protein>
    <submittedName>
        <fullName evidence="3">Uncharacterized protein</fullName>
    </submittedName>
</protein>
<organism evidence="3 4">
    <name type="scientific">Paramuricea clavata</name>
    <name type="common">Red gorgonian</name>
    <name type="synonym">Violescent sea-whip</name>
    <dbReference type="NCBI Taxonomy" id="317549"/>
    <lineage>
        <taxon>Eukaryota</taxon>
        <taxon>Metazoa</taxon>
        <taxon>Cnidaria</taxon>
        <taxon>Anthozoa</taxon>
        <taxon>Octocorallia</taxon>
        <taxon>Malacalcyonacea</taxon>
        <taxon>Plexauridae</taxon>
        <taxon>Paramuricea</taxon>
    </lineage>
</organism>
<evidence type="ECO:0000313" key="4">
    <source>
        <dbReference type="Proteomes" id="UP001152795"/>
    </source>
</evidence>
<keyword evidence="1" id="KW-0175">Coiled coil</keyword>
<feature type="region of interest" description="Disordered" evidence="2">
    <location>
        <begin position="1"/>
        <end position="56"/>
    </location>
</feature>
<dbReference type="OrthoDB" id="5982507at2759"/>
<feature type="coiled-coil region" evidence="1">
    <location>
        <begin position="279"/>
        <end position="348"/>
    </location>
</feature>
<feature type="compositionally biased region" description="Polar residues" evidence="2">
    <location>
        <begin position="227"/>
        <end position="240"/>
    </location>
</feature>
<name>A0A7D9J771_PARCT</name>
<accession>A0A7D9J771</accession>
<feature type="compositionally biased region" description="Basic and acidic residues" evidence="2">
    <location>
        <begin position="41"/>
        <end position="56"/>
    </location>
</feature>
<comment type="caution">
    <text evidence="3">The sequence shown here is derived from an EMBL/GenBank/DDBJ whole genome shotgun (WGS) entry which is preliminary data.</text>
</comment>
<keyword evidence="4" id="KW-1185">Reference proteome</keyword>